<dbReference type="Gene3D" id="3.40.190.10">
    <property type="entry name" value="Periplasmic binding protein-like II"/>
    <property type="match status" value="2"/>
</dbReference>
<proteinExistence type="predicted"/>
<gene>
    <name evidence="4" type="ORF">COO92_07155</name>
</gene>
<organism evidence="4 5">
    <name type="scientific">Thalassospira lohafexi</name>
    <dbReference type="NCBI Taxonomy" id="744227"/>
    <lineage>
        <taxon>Bacteria</taxon>
        <taxon>Pseudomonadati</taxon>
        <taxon>Pseudomonadota</taxon>
        <taxon>Alphaproteobacteria</taxon>
        <taxon>Rhodospirillales</taxon>
        <taxon>Thalassospiraceae</taxon>
        <taxon>Thalassospira</taxon>
    </lineage>
</organism>
<dbReference type="RefSeq" id="WP_101301032.1">
    <property type="nucleotide sequence ID" value="NZ_NXGX01000003.1"/>
</dbReference>
<keyword evidence="5" id="KW-1185">Reference proteome</keyword>
<dbReference type="EMBL" id="NXGX01000003">
    <property type="protein sequence ID" value="PKR58645.1"/>
    <property type="molecule type" value="Genomic_DNA"/>
</dbReference>
<keyword evidence="1 2" id="KW-0732">Signal</keyword>
<dbReference type="PANTHER" id="PTHR35936">
    <property type="entry name" value="MEMBRANE-BOUND LYTIC MUREIN TRANSGLYCOSYLASE F"/>
    <property type="match status" value="1"/>
</dbReference>
<feature type="chain" id="PRO_5014781508" description="Solute-binding protein family 3/N-terminal domain-containing protein" evidence="2">
    <location>
        <begin position="23"/>
        <end position="268"/>
    </location>
</feature>
<dbReference type="InterPro" id="IPR001638">
    <property type="entry name" value="Solute-binding_3/MltF_N"/>
</dbReference>
<evidence type="ECO:0000256" key="2">
    <source>
        <dbReference type="SAM" id="SignalP"/>
    </source>
</evidence>
<dbReference type="PANTHER" id="PTHR35936:SF25">
    <property type="entry name" value="ABC TRANSPORTER SUBSTRATE-BINDING PROTEIN"/>
    <property type="match status" value="1"/>
</dbReference>
<evidence type="ECO:0000313" key="4">
    <source>
        <dbReference type="EMBL" id="PKR58645.1"/>
    </source>
</evidence>
<name>A0A2N3L750_9PROT</name>
<dbReference type="Pfam" id="PF00497">
    <property type="entry name" value="SBP_bac_3"/>
    <property type="match status" value="1"/>
</dbReference>
<evidence type="ECO:0000259" key="3">
    <source>
        <dbReference type="Pfam" id="PF00497"/>
    </source>
</evidence>
<evidence type="ECO:0000256" key="1">
    <source>
        <dbReference type="ARBA" id="ARBA00022729"/>
    </source>
</evidence>
<reference evidence="4 5" key="1">
    <citation type="submission" date="2017-09" db="EMBL/GenBank/DDBJ databases">
        <title>Biodiversity and function of Thalassospira species in the particle-attached aromatic-hydrocarbon-degrading consortia from the surface seawater of the China South Sea.</title>
        <authorList>
            <person name="Dong C."/>
            <person name="Lai Q."/>
            <person name="Shao Z."/>
        </authorList>
    </citation>
    <scope>NUCLEOTIDE SEQUENCE [LARGE SCALE GENOMIC DNA]</scope>
    <source>
        <strain evidence="4 5">139Z-12</strain>
    </source>
</reference>
<dbReference type="SUPFAM" id="SSF53850">
    <property type="entry name" value="Periplasmic binding protein-like II"/>
    <property type="match status" value="1"/>
</dbReference>
<protein>
    <recommendedName>
        <fullName evidence="3">Solute-binding protein family 3/N-terminal domain-containing protein</fullName>
    </recommendedName>
</protein>
<comment type="caution">
    <text evidence="4">The sequence shown here is derived from an EMBL/GenBank/DDBJ whole genome shotgun (WGS) entry which is preliminary data.</text>
</comment>
<sequence length="268" mass="29319">MFRLFIAVSVTGLATAAVPAFATDNVTDKLDREVTLACNVFPPSKIANRKSEPGFDVEILRAAFAASGVRLNTPFYPWKRAHLLAEQGLVDGLCSCSYLPEREGIFEFSAPIGRQHVGFFALDPDVISGIETLDQALGLTIGVVAGYNLEKFAREAGLDTISANSEKGLFALLRGGRIDAIYAFHETMTTMVKNHNRETNENLTTFYRETAAYPYFSCLSKKAGNAAMIADLLNSGLEKIKTTGHYNSILERYGVLTNSTLQPKSNDF</sequence>
<dbReference type="AlphaFoldDB" id="A0A2N3L750"/>
<dbReference type="Proteomes" id="UP000233332">
    <property type="component" value="Unassembled WGS sequence"/>
</dbReference>
<feature type="signal peptide" evidence="2">
    <location>
        <begin position="1"/>
        <end position="22"/>
    </location>
</feature>
<evidence type="ECO:0000313" key="5">
    <source>
        <dbReference type="Proteomes" id="UP000233332"/>
    </source>
</evidence>
<accession>A0A2N3L750</accession>
<feature type="domain" description="Solute-binding protein family 3/N-terminal" evidence="3">
    <location>
        <begin position="41"/>
        <end position="254"/>
    </location>
</feature>